<dbReference type="InterPro" id="IPR013735">
    <property type="entry name" value="TF_NusA_N"/>
</dbReference>
<dbReference type="InterPro" id="IPR058582">
    <property type="entry name" value="KH_NusA_2nd"/>
</dbReference>
<evidence type="ECO:0000256" key="7">
    <source>
        <dbReference type="HAMAP-Rule" id="MF_00945"/>
    </source>
</evidence>
<evidence type="ECO:0000256" key="6">
    <source>
        <dbReference type="ARBA" id="ARBA00023163"/>
    </source>
</evidence>
<proteinExistence type="inferred from homology"/>
<evidence type="ECO:0000256" key="4">
    <source>
        <dbReference type="ARBA" id="ARBA00022884"/>
    </source>
</evidence>
<dbReference type="AlphaFoldDB" id="A0A1I3G9U5"/>
<evidence type="ECO:0000256" key="1">
    <source>
        <dbReference type="ARBA" id="ARBA00022472"/>
    </source>
</evidence>
<dbReference type="CDD" id="cd22529">
    <property type="entry name" value="KH-II_NusA_rpt2"/>
    <property type="match status" value="1"/>
</dbReference>
<sequence>MARRTTKAKARDNGQEFLDTLRELGKEKGIDEEVLFEAIEAALISAYKRNFSSAQNVRVTLSRETGHYHVYAIKTVVEDTEDDITEISLAQARTIRPEYEVGDVIEIEVTPANFGRIAAQTAKQVVVQRIREAERGIIYEEFQSRESDILTGLVQRVENRNVFIDLGKTEAVLTPAEQIPTEVYEHGDRIKAYIVEVKKTNKGPQIVVSRTHPGLLKRLFELEVPEIQEGIVEIKSVAREPGNRSKIAVWSKDESVDPVGSCVGHRGMRVQAIVDELGSEKIDIVKWSEDPAKFIANALSPAKVVSVAVNEEEKVSRVVVPDYQLSLAIGKEGQNARLAAKLTSWKIDIKSESQAAEEQLDENMNEVEVESDESFTAEGE</sequence>
<dbReference type="SUPFAM" id="SSF50249">
    <property type="entry name" value="Nucleic acid-binding proteins"/>
    <property type="match status" value="1"/>
</dbReference>
<evidence type="ECO:0000256" key="5">
    <source>
        <dbReference type="ARBA" id="ARBA00023015"/>
    </source>
</evidence>
<dbReference type="Proteomes" id="UP000183639">
    <property type="component" value="Unassembled WGS sequence"/>
</dbReference>
<dbReference type="Pfam" id="PF26594">
    <property type="entry name" value="KH_NusA_2nd"/>
    <property type="match status" value="1"/>
</dbReference>
<dbReference type="GO" id="GO:0003700">
    <property type="term" value="F:DNA-binding transcription factor activity"/>
    <property type="evidence" value="ECO:0007669"/>
    <property type="project" value="InterPro"/>
</dbReference>
<dbReference type="GO" id="GO:0031564">
    <property type="term" value="P:transcription antitermination"/>
    <property type="evidence" value="ECO:0007669"/>
    <property type="project" value="UniProtKB-UniRule"/>
</dbReference>
<dbReference type="FunFam" id="3.30.300.20:FF:000002">
    <property type="entry name" value="Transcription termination/antitermination protein NusA"/>
    <property type="match status" value="1"/>
</dbReference>
<feature type="compositionally biased region" description="Acidic residues" evidence="8">
    <location>
        <begin position="358"/>
        <end position="380"/>
    </location>
</feature>
<evidence type="ECO:0000256" key="8">
    <source>
        <dbReference type="SAM" id="MobiDB-lite"/>
    </source>
</evidence>
<name>A0A1I3G9U5_SELRU</name>
<dbReference type="PANTHER" id="PTHR22648:SF0">
    <property type="entry name" value="TRANSCRIPTION TERMINATION_ANTITERMINATION PROTEIN NUSA"/>
    <property type="match status" value="1"/>
</dbReference>
<keyword evidence="1 7" id="KW-0806">Transcription termination</keyword>
<dbReference type="CDD" id="cd04455">
    <property type="entry name" value="S1_NusA"/>
    <property type="match status" value="1"/>
</dbReference>
<dbReference type="OrthoDB" id="9807233at2"/>
<dbReference type="CDD" id="cd02134">
    <property type="entry name" value="KH-II_NusA_rpt1"/>
    <property type="match status" value="1"/>
</dbReference>
<dbReference type="Pfam" id="PF08529">
    <property type="entry name" value="NusA_N"/>
    <property type="match status" value="1"/>
</dbReference>
<reference evidence="10 11" key="1">
    <citation type="submission" date="2016-10" db="EMBL/GenBank/DDBJ databases">
        <authorList>
            <person name="de Groot N.N."/>
        </authorList>
    </citation>
    <scope>NUCLEOTIDE SEQUENCE [LARGE SCALE GENOMIC DNA]</scope>
    <source>
        <strain evidence="10 11">Z108</strain>
    </source>
</reference>
<comment type="function">
    <text evidence="7">Participates in both transcription termination and antitermination.</text>
</comment>
<evidence type="ECO:0000313" key="11">
    <source>
        <dbReference type="Proteomes" id="UP000183639"/>
    </source>
</evidence>
<dbReference type="InterPro" id="IPR036555">
    <property type="entry name" value="NusA_N_sf"/>
</dbReference>
<dbReference type="NCBIfam" id="TIGR01953">
    <property type="entry name" value="NusA"/>
    <property type="match status" value="1"/>
</dbReference>
<keyword evidence="4 7" id="KW-0694">RNA-binding</keyword>
<evidence type="ECO:0000259" key="9">
    <source>
        <dbReference type="PROSITE" id="PS50126"/>
    </source>
</evidence>
<dbReference type="PROSITE" id="PS50084">
    <property type="entry name" value="KH_TYPE_1"/>
    <property type="match status" value="1"/>
</dbReference>
<dbReference type="SUPFAM" id="SSF69705">
    <property type="entry name" value="Transcription factor NusA, N-terminal domain"/>
    <property type="match status" value="1"/>
</dbReference>
<dbReference type="GO" id="GO:0006353">
    <property type="term" value="P:DNA-templated transcription termination"/>
    <property type="evidence" value="ECO:0007669"/>
    <property type="project" value="UniProtKB-UniRule"/>
</dbReference>
<dbReference type="HAMAP" id="MF_00945_B">
    <property type="entry name" value="NusA_B"/>
    <property type="match status" value="1"/>
</dbReference>
<dbReference type="SUPFAM" id="SSF54814">
    <property type="entry name" value="Prokaryotic type KH domain (KH-domain type II)"/>
    <property type="match status" value="2"/>
</dbReference>
<dbReference type="InterPro" id="IPR030842">
    <property type="entry name" value="TF_NusA_bacterial"/>
</dbReference>
<dbReference type="InterPro" id="IPR003029">
    <property type="entry name" value="S1_domain"/>
</dbReference>
<feature type="region of interest" description="Disordered" evidence="8">
    <location>
        <begin position="356"/>
        <end position="380"/>
    </location>
</feature>
<dbReference type="Gene3D" id="3.30.1480.10">
    <property type="entry name" value="NusA, N-terminal domain"/>
    <property type="match status" value="1"/>
</dbReference>
<dbReference type="GO" id="GO:0005829">
    <property type="term" value="C:cytosol"/>
    <property type="evidence" value="ECO:0007669"/>
    <property type="project" value="TreeGrafter"/>
</dbReference>
<evidence type="ECO:0000256" key="3">
    <source>
        <dbReference type="ARBA" id="ARBA00022814"/>
    </source>
</evidence>
<dbReference type="InterPro" id="IPR012340">
    <property type="entry name" value="NA-bd_OB-fold"/>
</dbReference>
<dbReference type="InterPro" id="IPR010213">
    <property type="entry name" value="TF_NusA"/>
</dbReference>
<dbReference type="FunFam" id="3.30.1480.10:FF:000002">
    <property type="entry name" value="Transcription termination/antitermination protein NusA"/>
    <property type="match status" value="1"/>
</dbReference>
<protein>
    <recommendedName>
        <fullName evidence="7">Transcription termination/antitermination protein NusA</fullName>
    </recommendedName>
</protein>
<organism evidence="10 11">
    <name type="scientific">Selenomonas ruminantium</name>
    <dbReference type="NCBI Taxonomy" id="971"/>
    <lineage>
        <taxon>Bacteria</taxon>
        <taxon>Bacillati</taxon>
        <taxon>Bacillota</taxon>
        <taxon>Negativicutes</taxon>
        <taxon>Selenomonadales</taxon>
        <taxon>Selenomonadaceae</taxon>
        <taxon>Selenomonas</taxon>
    </lineage>
</organism>
<dbReference type="Gene3D" id="2.40.50.140">
    <property type="entry name" value="Nucleic acid-binding proteins"/>
    <property type="match status" value="1"/>
</dbReference>
<keyword evidence="5 7" id="KW-0805">Transcription regulation</keyword>
<gene>
    <name evidence="7" type="primary">nusA</name>
    <name evidence="10" type="ORF">SAMN04487861_1218</name>
</gene>
<dbReference type="FunFam" id="3.30.300.20:FF:000005">
    <property type="entry name" value="Transcription termination/antitermination protein NusA"/>
    <property type="match status" value="1"/>
</dbReference>
<dbReference type="FunFam" id="2.40.50.140:FF:000058">
    <property type="entry name" value="Transcription termination/antitermination protein NusA"/>
    <property type="match status" value="1"/>
</dbReference>
<dbReference type="EMBL" id="FOQK01000021">
    <property type="protein sequence ID" value="SFI20250.1"/>
    <property type="molecule type" value="Genomic_DNA"/>
</dbReference>
<evidence type="ECO:0000313" key="10">
    <source>
        <dbReference type="EMBL" id="SFI20250.1"/>
    </source>
</evidence>
<dbReference type="RefSeq" id="WP_075444851.1">
    <property type="nucleotide sequence ID" value="NZ_FOQK01000021.1"/>
</dbReference>
<comment type="subcellular location">
    <subcellularLocation>
        <location evidence="7">Cytoplasm</location>
    </subcellularLocation>
</comment>
<keyword evidence="2 7" id="KW-0963">Cytoplasm</keyword>
<dbReference type="InterPro" id="IPR015946">
    <property type="entry name" value="KH_dom-like_a/b"/>
</dbReference>
<comment type="similarity">
    <text evidence="7">Belongs to the NusA family.</text>
</comment>
<feature type="domain" description="S1 motif" evidence="9">
    <location>
        <begin position="147"/>
        <end position="211"/>
    </location>
</feature>
<dbReference type="GO" id="GO:0003723">
    <property type="term" value="F:RNA binding"/>
    <property type="evidence" value="ECO:0007669"/>
    <property type="project" value="UniProtKB-UniRule"/>
</dbReference>
<keyword evidence="3 7" id="KW-0889">Transcription antitermination</keyword>
<dbReference type="Pfam" id="PF00575">
    <property type="entry name" value="S1"/>
    <property type="match status" value="1"/>
</dbReference>
<dbReference type="InterPro" id="IPR009019">
    <property type="entry name" value="KH_sf_prok-type"/>
</dbReference>
<dbReference type="SMART" id="SM00316">
    <property type="entry name" value="S1"/>
    <property type="match status" value="1"/>
</dbReference>
<dbReference type="Pfam" id="PF13184">
    <property type="entry name" value="KH_NusA_1st"/>
    <property type="match status" value="1"/>
</dbReference>
<dbReference type="InterPro" id="IPR025249">
    <property type="entry name" value="TF_NusA_KH_1st"/>
</dbReference>
<evidence type="ECO:0000256" key="2">
    <source>
        <dbReference type="ARBA" id="ARBA00022490"/>
    </source>
</evidence>
<dbReference type="Gene3D" id="3.30.300.20">
    <property type="match status" value="2"/>
</dbReference>
<keyword evidence="6 7" id="KW-0804">Transcription</keyword>
<dbReference type="PROSITE" id="PS50126">
    <property type="entry name" value="S1"/>
    <property type="match status" value="1"/>
</dbReference>
<comment type="subunit">
    <text evidence="7">Monomer. Binds directly to the core enzyme of the DNA-dependent RNA polymerase and to nascent RNA.</text>
</comment>
<dbReference type="PANTHER" id="PTHR22648">
    <property type="entry name" value="TRANSCRIPTION TERMINATION FACTOR NUSA"/>
    <property type="match status" value="1"/>
</dbReference>
<accession>A0A1I3G9U5</accession>